<evidence type="ECO:0000313" key="4">
    <source>
        <dbReference type="Proteomes" id="UP001396334"/>
    </source>
</evidence>
<accession>A0ABR2QSI4</accession>
<comment type="caution">
    <text evidence="3">The sequence shown here is derived from an EMBL/GenBank/DDBJ whole genome shotgun (WGS) entry which is preliminary data.</text>
</comment>
<evidence type="ECO:0000259" key="2">
    <source>
        <dbReference type="PROSITE" id="PS50181"/>
    </source>
</evidence>
<reference evidence="3 4" key="1">
    <citation type="journal article" date="2024" name="G3 (Bethesda)">
        <title>Genome assembly of Hibiscus sabdariffa L. provides insights into metabolisms of medicinal natural products.</title>
        <authorList>
            <person name="Kim T."/>
        </authorList>
    </citation>
    <scope>NUCLEOTIDE SEQUENCE [LARGE SCALE GENOMIC DNA]</scope>
    <source>
        <strain evidence="3">TK-2024</strain>
        <tissue evidence="3">Old leaves</tissue>
    </source>
</reference>
<dbReference type="InterPro" id="IPR036047">
    <property type="entry name" value="F-box-like_dom_sf"/>
</dbReference>
<dbReference type="SUPFAM" id="SSF50965">
    <property type="entry name" value="Galactose oxidase, central domain"/>
    <property type="match status" value="1"/>
</dbReference>
<dbReference type="PANTHER" id="PTHR31672:SF13">
    <property type="entry name" value="F-BOX PROTEIN CPR30-LIKE"/>
    <property type="match status" value="1"/>
</dbReference>
<dbReference type="InterPro" id="IPR017451">
    <property type="entry name" value="F-box-assoc_interact_dom"/>
</dbReference>
<keyword evidence="4" id="KW-1185">Reference proteome</keyword>
<dbReference type="InterPro" id="IPR006527">
    <property type="entry name" value="F-box-assoc_dom_typ1"/>
</dbReference>
<dbReference type="InterPro" id="IPR011043">
    <property type="entry name" value="Gal_Oxase/kelch_b-propeller"/>
</dbReference>
<evidence type="ECO:0000256" key="1">
    <source>
        <dbReference type="SAM" id="MobiDB-lite"/>
    </source>
</evidence>
<gene>
    <name evidence="3" type="ORF">V6N11_060990</name>
</gene>
<name>A0ABR2QSI4_9ROSI</name>
<dbReference type="PANTHER" id="PTHR31672">
    <property type="entry name" value="BNACNNG10540D PROTEIN"/>
    <property type="match status" value="1"/>
</dbReference>
<dbReference type="EMBL" id="JBBPBN010000034">
    <property type="protein sequence ID" value="KAK9003426.1"/>
    <property type="molecule type" value="Genomic_DNA"/>
</dbReference>
<protein>
    <recommendedName>
        <fullName evidence="2">F-box domain-containing protein</fullName>
    </recommendedName>
</protein>
<dbReference type="SMART" id="SM00256">
    <property type="entry name" value="FBOX"/>
    <property type="match status" value="1"/>
</dbReference>
<dbReference type="InterPro" id="IPR050796">
    <property type="entry name" value="SCF_F-box_component"/>
</dbReference>
<sequence length="295" mass="33228">MSPTREEVAVAGAATSRQPNPMEHVPEDIKVEILSRLPVKSLCRFKCVSKVWRNLISDSQFVKLQLNRSIESKRQTFVMYQLFDFPCRLELDYDSLVSGHEAKLVAEDSWFGLKFSGNGLVMKLWGSCNGLLCVFASPRTLALVNPSTRESKTILSDHDPNITPDFTFMHPIFGGFGYDSFNDDYKVVSIDSPEYIPTVVYVYSLKNSAWSRIGDFPHDGRTATRIIGYSVHMNGVINWITRYGSEPALSITALDLTKQEFSRIPTPLSTDVYGQLYAMGGNLYNWDWGSSTTTM</sequence>
<dbReference type="Proteomes" id="UP001396334">
    <property type="component" value="Unassembled WGS sequence"/>
</dbReference>
<organism evidence="3 4">
    <name type="scientific">Hibiscus sabdariffa</name>
    <name type="common">roselle</name>
    <dbReference type="NCBI Taxonomy" id="183260"/>
    <lineage>
        <taxon>Eukaryota</taxon>
        <taxon>Viridiplantae</taxon>
        <taxon>Streptophyta</taxon>
        <taxon>Embryophyta</taxon>
        <taxon>Tracheophyta</taxon>
        <taxon>Spermatophyta</taxon>
        <taxon>Magnoliopsida</taxon>
        <taxon>eudicotyledons</taxon>
        <taxon>Gunneridae</taxon>
        <taxon>Pentapetalae</taxon>
        <taxon>rosids</taxon>
        <taxon>malvids</taxon>
        <taxon>Malvales</taxon>
        <taxon>Malvaceae</taxon>
        <taxon>Malvoideae</taxon>
        <taxon>Hibiscus</taxon>
    </lineage>
</organism>
<evidence type="ECO:0000313" key="3">
    <source>
        <dbReference type="EMBL" id="KAK9003426.1"/>
    </source>
</evidence>
<dbReference type="PROSITE" id="PS50181">
    <property type="entry name" value="FBOX"/>
    <property type="match status" value="1"/>
</dbReference>
<dbReference type="SUPFAM" id="SSF81383">
    <property type="entry name" value="F-box domain"/>
    <property type="match status" value="1"/>
</dbReference>
<dbReference type="Pfam" id="PF00646">
    <property type="entry name" value="F-box"/>
    <property type="match status" value="1"/>
</dbReference>
<dbReference type="InterPro" id="IPR001810">
    <property type="entry name" value="F-box_dom"/>
</dbReference>
<dbReference type="Pfam" id="PF07734">
    <property type="entry name" value="FBA_1"/>
    <property type="match status" value="1"/>
</dbReference>
<feature type="region of interest" description="Disordered" evidence="1">
    <location>
        <begin position="1"/>
        <end position="22"/>
    </location>
</feature>
<dbReference type="Gene3D" id="1.20.1280.50">
    <property type="match status" value="1"/>
</dbReference>
<dbReference type="CDD" id="cd22157">
    <property type="entry name" value="F-box_AtFBW1-like"/>
    <property type="match status" value="1"/>
</dbReference>
<dbReference type="NCBIfam" id="TIGR01640">
    <property type="entry name" value="F_box_assoc_1"/>
    <property type="match status" value="1"/>
</dbReference>
<feature type="domain" description="F-box" evidence="2">
    <location>
        <begin position="19"/>
        <end position="64"/>
    </location>
</feature>
<proteinExistence type="predicted"/>